<dbReference type="Proteomes" id="UP000799757">
    <property type="component" value="Unassembled WGS sequence"/>
</dbReference>
<dbReference type="EMBL" id="MU002018">
    <property type="protein sequence ID" value="KAF2791450.1"/>
    <property type="molecule type" value="Genomic_DNA"/>
</dbReference>
<evidence type="ECO:0000313" key="3">
    <source>
        <dbReference type="Proteomes" id="UP000799757"/>
    </source>
</evidence>
<gene>
    <name evidence="2" type="ORF">K505DRAFT_389112</name>
</gene>
<reference evidence="2" key="1">
    <citation type="journal article" date="2020" name="Stud. Mycol.">
        <title>101 Dothideomycetes genomes: a test case for predicting lifestyles and emergence of pathogens.</title>
        <authorList>
            <person name="Haridas S."/>
            <person name="Albert R."/>
            <person name="Binder M."/>
            <person name="Bloem J."/>
            <person name="Labutti K."/>
            <person name="Salamov A."/>
            <person name="Andreopoulos B."/>
            <person name="Baker S."/>
            <person name="Barry K."/>
            <person name="Bills G."/>
            <person name="Bluhm B."/>
            <person name="Cannon C."/>
            <person name="Castanera R."/>
            <person name="Culley D."/>
            <person name="Daum C."/>
            <person name="Ezra D."/>
            <person name="Gonzalez J."/>
            <person name="Henrissat B."/>
            <person name="Kuo A."/>
            <person name="Liang C."/>
            <person name="Lipzen A."/>
            <person name="Lutzoni F."/>
            <person name="Magnuson J."/>
            <person name="Mondo S."/>
            <person name="Nolan M."/>
            <person name="Ohm R."/>
            <person name="Pangilinan J."/>
            <person name="Park H.-J."/>
            <person name="Ramirez L."/>
            <person name="Alfaro M."/>
            <person name="Sun H."/>
            <person name="Tritt A."/>
            <person name="Yoshinaga Y."/>
            <person name="Zwiers L.-H."/>
            <person name="Turgeon B."/>
            <person name="Goodwin S."/>
            <person name="Spatafora J."/>
            <person name="Crous P."/>
            <person name="Grigoriev I."/>
        </authorList>
    </citation>
    <scope>NUCLEOTIDE SEQUENCE</scope>
    <source>
        <strain evidence="2">CBS 109.77</strain>
    </source>
</reference>
<sequence length="266" mass="30470">MVNHRTNTTHQAIFHLHDPSVIVELIQENHLKITIPTNSNYRFPYHWHLQKHGCHRITCLQGKLQLYTATPYAGTGISLISAGNTRNLRDGDQHAWGPAQYNSSADLVVLVEVDNADLYRNILSATLDASLFPRLASTPFWIRMLYSMLSWSPSSQDWLISALLWVQLQMMHCTHDFWGLHGSIDAPGWWLSLHPVTTRAPDWTHKIKWWSYTPISKVVQNGCYWVGRLFLGMKGEYAEYTPSTRSQRREGSGLSSRGLKKTNARD</sequence>
<evidence type="ECO:0000256" key="1">
    <source>
        <dbReference type="SAM" id="MobiDB-lite"/>
    </source>
</evidence>
<feature type="region of interest" description="Disordered" evidence="1">
    <location>
        <begin position="242"/>
        <end position="266"/>
    </location>
</feature>
<accession>A0A6A6X4L7</accession>
<proteinExistence type="predicted"/>
<dbReference type="AlphaFoldDB" id="A0A6A6X4L7"/>
<keyword evidence="3" id="KW-1185">Reference proteome</keyword>
<dbReference type="OrthoDB" id="5372385at2759"/>
<organism evidence="2 3">
    <name type="scientific">Melanomma pulvis-pyrius CBS 109.77</name>
    <dbReference type="NCBI Taxonomy" id="1314802"/>
    <lineage>
        <taxon>Eukaryota</taxon>
        <taxon>Fungi</taxon>
        <taxon>Dikarya</taxon>
        <taxon>Ascomycota</taxon>
        <taxon>Pezizomycotina</taxon>
        <taxon>Dothideomycetes</taxon>
        <taxon>Pleosporomycetidae</taxon>
        <taxon>Pleosporales</taxon>
        <taxon>Melanommataceae</taxon>
        <taxon>Melanomma</taxon>
    </lineage>
</organism>
<name>A0A6A6X4L7_9PLEO</name>
<protein>
    <submittedName>
        <fullName evidence="2">Uncharacterized protein</fullName>
    </submittedName>
</protein>
<evidence type="ECO:0000313" key="2">
    <source>
        <dbReference type="EMBL" id="KAF2791450.1"/>
    </source>
</evidence>